<dbReference type="PANTHER" id="PTHR47706:SF7">
    <property type="entry name" value="CIPA-LIKE, PUTATIVE (AFU_ORTHOLOGUE AFUA_1G01630)-RELATED"/>
    <property type="match status" value="1"/>
</dbReference>
<feature type="domain" description="NmrA-like" evidence="3">
    <location>
        <begin position="18"/>
        <end position="154"/>
    </location>
</feature>
<dbReference type="PANTHER" id="PTHR47706">
    <property type="entry name" value="NMRA-LIKE FAMILY PROTEIN"/>
    <property type="match status" value="1"/>
</dbReference>
<dbReference type="AlphaFoldDB" id="A0A1Y1Z0J3"/>
<dbReference type="Proteomes" id="UP000193144">
    <property type="component" value="Unassembled WGS sequence"/>
</dbReference>
<dbReference type="GO" id="GO:0016491">
    <property type="term" value="F:oxidoreductase activity"/>
    <property type="evidence" value="ECO:0007669"/>
    <property type="project" value="UniProtKB-KW"/>
</dbReference>
<keyword evidence="1" id="KW-0521">NADP</keyword>
<dbReference type="CDD" id="cd05259">
    <property type="entry name" value="PCBER_SDR_a"/>
    <property type="match status" value="1"/>
</dbReference>
<evidence type="ECO:0000256" key="2">
    <source>
        <dbReference type="ARBA" id="ARBA00023002"/>
    </source>
</evidence>
<dbReference type="InterPro" id="IPR045312">
    <property type="entry name" value="PCBER-like"/>
</dbReference>
<dbReference type="InterPro" id="IPR051609">
    <property type="entry name" value="NmrA/Isoflavone_reductase-like"/>
</dbReference>
<keyword evidence="5" id="KW-1185">Reference proteome</keyword>
<dbReference type="Pfam" id="PF05368">
    <property type="entry name" value="NmrA"/>
    <property type="match status" value="1"/>
</dbReference>
<evidence type="ECO:0000259" key="3">
    <source>
        <dbReference type="Pfam" id="PF05368"/>
    </source>
</evidence>
<dbReference type="Gene3D" id="3.90.25.10">
    <property type="entry name" value="UDP-galactose 4-epimerase, domain 1"/>
    <property type="match status" value="1"/>
</dbReference>
<evidence type="ECO:0000256" key="1">
    <source>
        <dbReference type="ARBA" id="ARBA00022857"/>
    </source>
</evidence>
<dbReference type="SUPFAM" id="SSF51735">
    <property type="entry name" value="NAD(P)-binding Rossmann-fold domains"/>
    <property type="match status" value="1"/>
</dbReference>
<evidence type="ECO:0000313" key="4">
    <source>
        <dbReference type="EMBL" id="ORY03335.1"/>
    </source>
</evidence>
<protein>
    <recommendedName>
        <fullName evidence="3">NmrA-like domain-containing protein</fullName>
    </recommendedName>
</protein>
<organism evidence="4 5">
    <name type="scientific">Clohesyomyces aquaticus</name>
    <dbReference type="NCBI Taxonomy" id="1231657"/>
    <lineage>
        <taxon>Eukaryota</taxon>
        <taxon>Fungi</taxon>
        <taxon>Dikarya</taxon>
        <taxon>Ascomycota</taxon>
        <taxon>Pezizomycotina</taxon>
        <taxon>Dothideomycetes</taxon>
        <taxon>Pleosporomycetidae</taxon>
        <taxon>Pleosporales</taxon>
        <taxon>Lindgomycetaceae</taxon>
        <taxon>Clohesyomyces</taxon>
    </lineage>
</organism>
<reference evidence="4 5" key="1">
    <citation type="submission" date="2016-07" db="EMBL/GenBank/DDBJ databases">
        <title>Pervasive Adenine N6-methylation of Active Genes in Fungi.</title>
        <authorList>
            <consortium name="DOE Joint Genome Institute"/>
            <person name="Mondo S.J."/>
            <person name="Dannebaum R.O."/>
            <person name="Kuo R.C."/>
            <person name="Labutti K."/>
            <person name="Haridas S."/>
            <person name="Kuo A."/>
            <person name="Salamov A."/>
            <person name="Ahrendt S.R."/>
            <person name="Lipzen A."/>
            <person name="Sullivan W."/>
            <person name="Andreopoulos W.B."/>
            <person name="Clum A."/>
            <person name="Lindquist E."/>
            <person name="Daum C."/>
            <person name="Ramamoorthy G.K."/>
            <person name="Gryganskyi A."/>
            <person name="Culley D."/>
            <person name="Magnuson J.K."/>
            <person name="James T.Y."/>
            <person name="O'Malley M.A."/>
            <person name="Stajich J.E."/>
            <person name="Spatafora J.W."/>
            <person name="Visel A."/>
            <person name="Grigoriev I.V."/>
        </authorList>
    </citation>
    <scope>NUCLEOTIDE SEQUENCE [LARGE SCALE GENOMIC DNA]</scope>
    <source>
        <strain evidence="4 5">CBS 115471</strain>
    </source>
</reference>
<dbReference type="OrthoDB" id="419598at2759"/>
<proteinExistence type="predicted"/>
<dbReference type="EMBL" id="MCFA01000148">
    <property type="protein sequence ID" value="ORY03335.1"/>
    <property type="molecule type" value="Genomic_DNA"/>
</dbReference>
<dbReference type="Gene3D" id="3.40.50.720">
    <property type="entry name" value="NAD(P)-binding Rossmann-like Domain"/>
    <property type="match status" value="1"/>
</dbReference>
<sequence length="349" mass="39072">MVQYASQQPADFKNRIENVAIVGAGGQSGKFMVEKLLEKGTFNVTAVTRKGSENVPVSGVHVKTVDYDDPSTIVEALKGQDALIITMAVTAPPDTQRKLLKAAADAGVPWVLPNEWGVVGTNEKLNADIYIGAENLKNRNYIEELGVSSWIAVACSFWYEYSLSTAGFYGFKIPQREVLFFDDGMQRINTSTWPQVGRTVAQLLSLKVVPEDENDKSVTLDSYRNKFAFVSSFAVNQKDMFESLKRVTGTTESDWKITSRPTKEIFEENRAKVAAGDRMAFGMMLYSRIFYPDNSGFFEADNELANKKLGLPKEDLDEFTRLAVKMADEGYFENLTKKWQNPDARKPEV</sequence>
<gene>
    <name evidence="4" type="ORF">BCR34DRAFT_492481</name>
</gene>
<evidence type="ECO:0000313" key="5">
    <source>
        <dbReference type="Proteomes" id="UP000193144"/>
    </source>
</evidence>
<name>A0A1Y1Z0J3_9PLEO</name>
<dbReference type="STRING" id="1231657.A0A1Y1Z0J3"/>
<dbReference type="InterPro" id="IPR008030">
    <property type="entry name" value="NmrA-like"/>
</dbReference>
<keyword evidence="2" id="KW-0560">Oxidoreductase</keyword>
<accession>A0A1Y1Z0J3</accession>
<dbReference type="InterPro" id="IPR036291">
    <property type="entry name" value="NAD(P)-bd_dom_sf"/>
</dbReference>
<comment type="caution">
    <text evidence="4">The sequence shown here is derived from an EMBL/GenBank/DDBJ whole genome shotgun (WGS) entry which is preliminary data.</text>
</comment>